<dbReference type="Pfam" id="PF08279">
    <property type="entry name" value="HTH_11"/>
    <property type="match status" value="1"/>
</dbReference>
<dbReference type="EMBL" id="JBHRWI010000050">
    <property type="protein sequence ID" value="MFC3515356.1"/>
    <property type="molecule type" value="Genomic_DNA"/>
</dbReference>
<dbReference type="InterPro" id="IPR001034">
    <property type="entry name" value="DeoR_HTH"/>
</dbReference>
<dbReference type="InterPro" id="IPR013196">
    <property type="entry name" value="HTH_11"/>
</dbReference>
<proteinExistence type="predicted"/>
<dbReference type="InterPro" id="IPR028349">
    <property type="entry name" value="PafC-like"/>
</dbReference>
<dbReference type="Gene3D" id="1.10.10.10">
    <property type="entry name" value="Winged helix-like DNA-binding domain superfamily/Winged helix DNA-binding domain"/>
    <property type="match status" value="1"/>
</dbReference>
<dbReference type="RefSeq" id="WP_377874296.1">
    <property type="nucleotide sequence ID" value="NZ_JBHMAY010000070.1"/>
</dbReference>
<organism evidence="4 5">
    <name type="scientific">Amycolatopsis halotolerans</name>
    <dbReference type="NCBI Taxonomy" id="330083"/>
    <lineage>
        <taxon>Bacteria</taxon>
        <taxon>Bacillati</taxon>
        <taxon>Actinomycetota</taxon>
        <taxon>Actinomycetes</taxon>
        <taxon>Pseudonocardiales</taxon>
        <taxon>Pseudonocardiaceae</taxon>
        <taxon>Amycolatopsis</taxon>
    </lineage>
</organism>
<dbReference type="PROSITE" id="PS51000">
    <property type="entry name" value="HTH_DEOR_2"/>
    <property type="match status" value="1"/>
</dbReference>
<dbReference type="SUPFAM" id="SSF46785">
    <property type="entry name" value="Winged helix' DNA-binding domain"/>
    <property type="match status" value="1"/>
</dbReference>
<dbReference type="Proteomes" id="UP001595764">
    <property type="component" value="Unassembled WGS sequence"/>
</dbReference>
<dbReference type="PROSITE" id="PS52050">
    <property type="entry name" value="WYL"/>
    <property type="match status" value="1"/>
</dbReference>
<evidence type="ECO:0000313" key="4">
    <source>
        <dbReference type="EMBL" id="MFC3515356.1"/>
    </source>
</evidence>
<dbReference type="InterPro" id="IPR036388">
    <property type="entry name" value="WH-like_DNA-bd_sf"/>
</dbReference>
<dbReference type="PANTHER" id="PTHR34580">
    <property type="match status" value="1"/>
</dbReference>
<dbReference type="PANTHER" id="PTHR34580:SF3">
    <property type="entry name" value="PROTEIN PAFB"/>
    <property type="match status" value="1"/>
</dbReference>
<keyword evidence="5" id="KW-1185">Reference proteome</keyword>
<keyword evidence="2" id="KW-0804">Transcription</keyword>
<accession>A0ABV7QPY4</accession>
<reference evidence="5" key="1">
    <citation type="journal article" date="2019" name="Int. J. Syst. Evol. Microbiol.">
        <title>The Global Catalogue of Microorganisms (GCM) 10K type strain sequencing project: providing services to taxonomists for standard genome sequencing and annotation.</title>
        <authorList>
            <consortium name="The Broad Institute Genomics Platform"/>
            <consortium name="The Broad Institute Genome Sequencing Center for Infectious Disease"/>
            <person name="Wu L."/>
            <person name="Ma J."/>
        </authorList>
    </citation>
    <scope>NUCLEOTIDE SEQUENCE [LARGE SCALE GENOMIC DNA]</scope>
    <source>
        <strain evidence="5">CGMCC 4.7682</strain>
    </source>
</reference>
<gene>
    <name evidence="4" type="ORF">ACFORO_34665</name>
</gene>
<evidence type="ECO:0000259" key="3">
    <source>
        <dbReference type="PROSITE" id="PS51000"/>
    </source>
</evidence>
<dbReference type="Pfam" id="PF25583">
    <property type="entry name" value="WCX"/>
    <property type="match status" value="1"/>
</dbReference>
<comment type="caution">
    <text evidence="4">The sequence shown here is derived from an EMBL/GenBank/DDBJ whole genome shotgun (WGS) entry which is preliminary data.</text>
</comment>
<feature type="domain" description="HTH deoR-type" evidence="3">
    <location>
        <begin position="2"/>
        <end position="57"/>
    </location>
</feature>
<sequence>MSAARLLQLLSLLQTPRQWPGSELAERLGVEGRTVRRDIERLRELGYPVEATMGAEGGYRLVAGSAMPPLLLDDEEAVAIAVGLRMASGHAVTGIDEASVRALTKLERVLPSRLRRRVSVLSKATVPLPVNDGPRVDPESLTVLATAIANRERLRFDYLAKEATKRLVEPHHLVSSGRRWYLLAFDSDRDDWRVFRVDRIEKPKPIGTRFTAKDLPAEDPAAYVTKKLHTSRPTHRAVVTVHAPADAVARIWGAASEVTAVDDRTCRVVSPADTLEWLAFRLTSLGREFEVHEPPELAEHLRELGGRALRAVSPG</sequence>
<dbReference type="Pfam" id="PF13280">
    <property type="entry name" value="WYL"/>
    <property type="match status" value="1"/>
</dbReference>
<evidence type="ECO:0000256" key="2">
    <source>
        <dbReference type="ARBA" id="ARBA00023163"/>
    </source>
</evidence>
<evidence type="ECO:0000256" key="1">
    <source>
        <dbReference type="ARBA" id="ARBA00023015"/>
    </source>
</evidence>
<dbReference type="PIRSF" id="PIRSF016838">
    <property type="entry name" value="PafC"/>
    <property type="match status" value="1"/>
</dbReference>
<protein>
    <submittedName>
        <fullName evidence="4">Helix-turn-helix transcriptional regulator</fullName>
    </submittedName>
</protein>
<keyword evidence="1" id="KW-0805">Transcription regulation</keyword>
<dbReference type="InterPro" id="IPR036390">
    <property type="entry name" value="WH_DNA-bd_sf"/>
</dbReference>
<dbReference type="InterPro" id="IPR057727">
    <property type="entry name" value="WCX_dom"/>
</dbReference>
<name>A0ABV7QPY4_9PSEU</name>
<evidence type="ECO:0000313" key="5">
    <source>
        <dbReference type="Proteomes" id="UP001595764"/>
    </source>
</evidence>
<dbReference type="InterPro" id="IPR051534">
    <property type="entry name" value="CBASS_pafABC_assoc_protein"/>
</dbReference>
<dbReference type="InterPro" id="IPR026881">
    <property type="entry name" value="WYL_dom"/>
</dbReference>